<dbReference type="InterPro" id="IPR004155">
    <property type="entry name" value="PBS_lyase_HEAT"/>
</dbReference>
<evidence type="ECO:0000313" key="1">
    <source>
        <dbReference type="EMBL" id="GAF25894.1"/>
    </source>
</evidence>
<dbReference type="InterPro" id="IPR016024">
    <property type="entry name" value="ARM-type_fold"/>
</dbReference>
<dbReference type="RefSeq" id="WP_025773684.1">
    <property type="nucleotide sequence ID" value="NZ_DF238840.1"/>
</dbReference>
<dbReference type="PANTHER" id="PTHR12697">
    <property type="entry name" value="PBS LYASE HEAT-LIKE PROTEIN"/>
    <property type="match status" value="1"/>
</dbReference>
<dbReference type="Pfam" id="PF03130">
    <property type="entry name" value="HEAT_PBS"/>
    <property type="match status" value="2"/>
</dbReference>
<dbReference type="PANTHER" id="PTHR12697:SF38">
    <property type="entry name" value="PBS LYASE HEAT DOMAIN PROTEIN REPEAT-CONTAINING PROTEIN"/>
    <property type="match status" value="1"/>
</dbReference>
<dbReference type="AlphaFoldDB" id="A0A0S6UEQ3"/>
<dbReference type="Gene3D" id="1.25.10.10">
    <property type="entry name" value="Leucine-rich Repeat Variant"/>
    <property type="match status" value="2"/>
</dbReference>
<protein>
    <submittedName>
        <fullName evidence="1">FOG: HEAT repeat</fullName>
    </submittedName>
</protein>
<dbReference type="SMART" id="SM00567">
    <property type="entry name" value="EZ_HEAT"/>
    <property type="match status" value="5"/>
</dbReference>
<name>A0A0S6UEQ3_NEOTH</name>
<dbReference type="EMBL" id="DF238840">
    <property type="protein sequence ID" value="GAF25894.1"/>
    <property type="molecule type" value="Genomic_DNA"/>
</dbReference>
<proteinExistence type="predicted"/>
<reference evidence="1" key="1">
    <citation type="journal article" date="2014" name="Gene">
        <title>Genome-guided analysis of transformation efficiency and carbon dioxide assimilation by Moorella thermoacetica Y72.</title>
        <authorList>
            <person name="Tsukahara K."/>
            <person name="Kita A."/>
            <person name="Nakashimada Y."/>
            <person name="Hoshino T."/>
            <person name="Murakami K."/>
        </authorList>
    </citation>
    <scope>NUCLEOTIDE SEQUENCE [LARGE SCALE GENOMIC DNA]</scope>
    <source>
        <strain evidence="1">Y72</strain>
    </source>
</reference>
<dbReference type="Pfam" id="PF13646">
    <property type="entry name" value="HEAT_2"/>
    <property type="match status" value="1"/>
</dbReference>
<dbReference type="Proteomes" id="UP000063718">
    <property type="component" value="Unassembled WGS sequence"/>
</dbReference>
<organism evidence="1">
    <name type="scientific">Moorella thermoacetica Y72</name>
    <dbReference type="NCBI Taxonomy" id="1325331"/>
    <lineage>
        <taxon>Bacteria</taxon>
        <taxon>Bacillati</taxon>
        <taxon>Bacillota</taxon>
        <taxon>Clostridia</taxon>
        <taxon>Neomoorellales</taxon>
        <taxon>Neomoorellaceae</taxon>
        <taxon>Neomoorella</taxon>
    </lineage>
</organism>
<sequence length="286" mass="30969">MLWPGWRRRDRQHLITDLAQCRGRIGRGLRRQLSLLDPLELAPLLIAAWPRLGPDIRSQLVSLAEEEGFVDRWLELLARGRAGARVTAATILGEMEVGRALGPLLEALGEREEGVQLAATAALIRLRDPRCLEPLLAALAEPRRWPPARVAEILLALGPVSIPPLLALLKQSAPELAVRVIAILGLFKDPRTLPDLEDCLQRGPAQVRAAAARALGEMGMARAAPLLQLALADPEAGVRAAAARALGRLKYRQARKQLQACLDDGAWEVRAAAAAALQEVAAAREI</sequence>
<dbReference type="InterPro" id="IPR011989">
    <property type="entry name" value="ARM-like"/>
</dbReference>
<accession>A0A0S6UEQ3</accession>
<gene>
    <name evidence="1" type="ORF">MTY_1231</name>
</gene>
<dbReference type="GO" id="GO:0016491">
    <property type="term" value="F:oxidoreductase activity"/>
    <property type="evidence" value="ECO:0007669"/>
    <property type="project" value="TreeGrafter"/>
</dbReference>
<dbReference type="SUPFAM" id="SSF48371">
    <property type="entry name" value="ARM repeat"/>
    <property type="match status" value="1"/>
</dbReference>